<comment type="caution">
    <text evidence="4">The sequence shown here is derived from an EMBL/GenBank/DDBJ whole genome shotgun (WGS) entry which is preliminary data.</text>
</comment>
<dbReference type="EMBL" id="JAQQXR010000001">
    <property type="protein sequence ID" value="MDC8756026.1"/>
    <property type="molecule type" value="Genomic_DNA"/>
</dbReference>
<dbReference type="InterPro" id="IPR012816">
    <property type="entry name" value="NADAR"/>
</dbReference>
<dbReference type="Pfam" id="PF08719">
    <property type="entry name" value="NADAR"/>
    <property type="match status" value="1"/>
</dbReference>
<sequence>MKIKNTQELLAAIAAGATPDYLCFWGHTPAKASLVDKSCMSQWYPAAFSVDGVRYPTAEHYMMARKAALFGDTAVEARIIAAQLPSEVKKLGRLVANFDSAKWEGAREAIVFDGNLAKFGQNPSLKKFLLSSANSVIVEASPVDPIWGVGMAANDAAIAAPGSWKGLNLLGFALMQVRAALRA</sequence>
<reference evidence="4 5" key="1">
    <citation type="submission" date="2022-10" db="EMBL/GenBank/DDBJ databases">
        <title>Janthinobacterium sp. hw3 Genome sequencing.</title>
        <authorList>
            <person name="Park S."/>
        </authorList>
    </citation>
    <scope>NUCLEOTIDE SEQUENCE [LARGE SCALE GENOMIC DNA]</scope>
    <source>
        <strain evidence="5">hw3</strain>
    </source>
</reference>
<dbReference type="CDD" id="cd15457">
    <property type="entry name" value="NADAR"/>
    <property type="match status" value="1"/>
</dbReference>
<gene>
    <name evidence="4" type="ORF">OIK44_00315</name>
</gene>
<dbReference type="RefSeq" id="WP_273668656.1">
    <property type="nucleotide sequence ID" value="NZ_JAQQXR010000001.1"/>
</dbReference>
<comment type="catalytic activity">
    <reaction evidence="1">
        <text>5-amino-6-(5-phospho-D-ribosylamino)uracil + H2O = 5,6-diaminouracil + D-ribose 5-phosphate</text>
        <dbReference type="Rhea" id="RHEA:55020"/>
        <dbReference type="ChEBI" id="CHEBI:15377"/>
        <dbReference type="ChEBI" id="CHEBI:46252"/>
        <dbReference type="ChEBI" id="CHEBI:58453"/>
        <dbReference type="ChEBI" id="CHEBI:78346"/>
    </reaction>
</comment>
<keyword evidence="5" id="KW-1185">Reference proteome</keyword>
<feature type="domain" description="NADAR" evidence="3">
    <location>
        <begin position="24"/>
        <end position="182"/>
    </location>
</feature>
<dbReference type="InterPro" id="IPR037238">
    <property type="entry name" value="YbiA-like_sf"/>
</dbReference>
<evidence type="ECO:0000256" key="1">
    <source>
        <dbReference type="ARBA" id="ARBA00000022"/>
    </source>
</evidence>
<organism evidence="4 5">
    <name type="scientific">Janthinobacterium fluminis</name>
    <dbReference type="NCBI Taxonomy" id="2987524"/>
    <lineage>
        <taxon>Bacteria</taxon>
        <taxon>Pseudomonadati</taxon>
        <taxon>Pseudomonadota</taxon>
        <taxon>Betaproteobacteria</taxon>
        <taxon>Burkholderiales</taxon>
        <taxon>Oxalobacteraceae</taxon>
        <taxon>Janthinobacterium</taxon>
    </lineage>
</organism>
<comment type="catalytic activity">
    <reaction evidence="2">
        <text>2,5-diamino-6-hydroxy-4-(5-phosphoribosylamino)-pyrimidine + H2O = 2,5,6-triamino-4-hydroxypyrimidine + D-ribose 5-phosphate</text>
        <dbReference type="Rhea" id="RHEA:23436"/>
        <dbReference type="ChEBI" id="CHEBI:15377"/>
        <dbReference type="ChEBI" id="CHEBI:58614"/>
        <dbReference type="ChEBI" id="CHEBI:78346"/>
        <dbReference type="ChEBI" id="CHEBI:137796"/>
    </reaction>
</comment>
<protein>
    <submittedName>
        <fullName evidence="4">NADAR family protein</fullName>
    </submittedName>
</protein>
<proteinExistence type="predicted"/>
<evidence type="ECO:0000259" key="3">
    <source>
        <dbReference type="Pfam" id="PF08719"/>
    </source>
</evidence>
<evidence type="ECO:0000313" key="5">
    <source>
        <dbReference type="Proteomes" id="UP001221208"/>
    </source>
</evidence>
<dbReference type="Proteomes" id="UP001221208">
    <property type="component" value="Unassembled WGS sequence"/>
</dbReference>
<dbReference type="NCBIfam" id="TIGR02464">
    <property type="entry name" value="ribofla_fusion"/>
    <property type="match status" value="1"/>
</dbReference>
<name>A0ABT5JVD5_9BURK</name>
<accession>A0ABT5JVD5</accession>
<evidence type="ECO:0000256" key="2">
    <source>
        <dbReference type="ARBA" id="ARBA00000751"/>
    </source>
</evidence>
<evidence type="ECO:0000313" key="4">
    <source>
        <dbReference type="EMBL" id="MDC8756026.1"/>
    </source>
</evidence>
<dbReference type="Gene3D" id="1.10.357.40">
    <property type="entry name" value="YbiA-like"/>
    <property type="match status" value="1"/>
</dbReference>
<dbReference type="SUPFAM" id="SSF143990">
    <property type="entry name" value="YbiA-like"/>
    <property type="match status" value="1"/>
</dbReference>